<reference evidence="2 3" key="1">
    <citation type="journal article" date="2016" name="Int. J. Syst. Evol. Microbiol.">
        <title>Chitinibacter fontanus sp. nov., isolated from a spring.</title>
        <authorList>
            <person name="Sheu S.Y."/>
            <person name="Li Y.S."/>
            <person name="Young C.C."/>
            <person name="Chen W.M."/>
        </authorList>
    </citation>
    <scope>NUCLEOTIDE SEQUENCE [LARGE SCALE GENOMIC DNA]</scope>
    <source>
        <strain evidence="2 3">STM-7</strain>
    </source>
</reference>
<dbReference type="Proteomes" id="UP000510822">
    <property type="component" value="Chromosome"/>
</dbReference>
<evidence type="ECO:0000313" key="3">
    <source>
        <dbReference type="Proteomes" id="UP000510822"/>
    </source>
</evidence>
<dbReference type="RefSeq" id="WP_180307075.1">
    <property type="nucleotide sequence ID" value="NZ_CP058952.1"/>
</dbReference>
<protein>
    <submittedName>
        <fullName evidence="2">EAL domain-containing protein</fullName>
    </submittedName>
</protein>
<dbReference type="Pfam" id="PF00563">
    <property type="entry name" value="EAL"/>
    <property type="match status" value="1"/>
</dbReference>
<sequence>MNWPQLHPTERLPVPPEIARDWPESLFQVDSLRGILVKALGSTLASAFQPIVDRSNHHFADEALLRASVRDKAISPPQAFAAARQGHKLVAFDRLCRTLHVMNYGSYAASNRLLFLNVHPELLVEISDHGAYFEQILNSLGFGPNQVVLELLENEAVAIDATAISRAVKNYRAKGYRIALDDFGHGMANLDRLWLLEPDFVKLDRHILRLAGEQDKARLGYSKLVSLLHDAGSQVIAEGVETQREKDIALDSGVDGLQGFFLGHPSYRPV</sequence>
<dbReference type="PROSITE" id="PS50883">
    <property type="entry name" value="EAL"/>
    <property type="match status" value="1"/>
</dbReference>
<feature type="domain" description="EAL" evidence="1">
    <location>
        <begin position="25"/>
        <end position="270"/>
    </location>
</feature>
<evidence type="ECO:0000259" key="1">
    <source>
        <dbReference type="PROSITE" id="PS50883"/>
    </source>
</evidence>
<proteinExistence type="predicted"/>
<dbReference type="Gene3D" id="3.20.20.450">
    <property type="entry name" value="EAL domain"/>
    <property type="match status" value="1"/>
</dbReference>
<dbReference type="PANTHER" id="PTHR33121:SF76">
    <property type="entry name" value="SIGNALING PROTEIN"/>
    <property type="match status" value="1"/>
</dbReference>
<organism evidence="2 3">
    <name type="scientific">Chitinibacter fontanus</name>
    <dbReference type="NCBI Taxonomy" id="1737446"/>
    <lineage>
        <taxon>Bacteria</taxon>
        <taxon>Pseudomonadati</taxon>
        <taxon>Pseudomonadota</taxon>
        <taxon>Betaproteobacteria</taxon>
        <taxon>Neisseriales</taxon>
        <taxon>Chitinibacteraceae</taxon>
        <taxon>Chitinibacter</taxon>
    </lineage>
</organism>
<dbReference type="InterPro" id="IPR035919">
    <property type="entry name" value="EAL_sf"/>
</dbReference>
<dbReference type="EMBL" id="CP058952">
    <property type="protein sequence ID" value="QLI83004.1"/>
    <property type="molecule type" value="Genomic_DNA"/>
</dbReference>
<gene>
    <name evidence="2" type="ORF">HZU75_16565</name>
</gene>
<keyword evidence="3" id="KW-1185">Reference proteome</keyword>
<dbReference type="GO" id="GO:0071111">
    <property type="term" value="F:cyclic-guanylate-specific phosphodiesterase activity"/>
    <property type="evidence" value="ECO:0007669"/>
    <property type="project" value="InterPro"/>
</dbReference>
<dbReference type="InterPro" id="IPR001633">
    <property type="entry name" value="EAL_dom"/>
</dbReference>
<dbReference type="SUPFAM" id="SSF141868">
    <property type="entry name" value="EAL domain-like"/>
    <property type="match status" value="1"/>
</dbReference>
<evidence type="ECO:0000313" key="2">
    <source>
        <dbReference type="EMBL" id="QLI83004.1"/>
    </source>
</evidence>
<dbReference type="InterPro" id="IPR050706">
    <property type="entry name" value="Cyclic-di-GMP_PDE-like"/>
</dbReference>
<dbReference type="AlphaFoldDB" id="A0A7D5ZH84"/>
<name>A0A7D5ZH84_9NEIS</name>
<accession>A0A7D5ZH84</accession>
<dbReference type="PANTHER" id="PTHR33121">
    <property type="entry name" value="CYCLIC DI-GMP PHOSPHODIESTERASE PDEF"/>
    <property type="match status" value="1"/>
</dbReference>
<dbReference type="CDD" id="cd01948">
    <property type="entry name" value="EAL"/>
    <property type="match status" value="1"/>
</dbReference>
<dbReference type="KEGG" id="cfon:HZU75_16565"/>
<dbReference type="SMART" id="SM00052">
    <property type="entry name" value="EAL"/>
    <property type="match status" value="1"/>
</dbReference>